<name>A0A3G6RTV3_CHRLC</name>
<accession>A0A3G6RTV3</accession>
<sequence>MTINNKLLRALDRSEKAYALYLHNKKYFQALRIYNANKNIYELLNEYIYTCEEKDTPLVIEYIFHLEDWFNQFETEESTNLADVFVFHRLEGAISFPKNFKNIL</sequence>
<evidence type="ECO:0000313" key="1">
    <source>
        <dbReference type="EMBL" id="AZA85006.1"/>
    </source>
</evidence>
<organism evidence="2 3">
    <name type="scientific">Chryseobacterium lactis</name>
    <dbReference type="NCBI Taxonomy" id="1241981"/>
    <lineage>
        <taxon>Bacteria</taxon>
        <taxon>Pseudomonadati</taxon>
        <taxon>Bacteroidota</taxon>
        <taxon>Flavobacteriia</taxon>
        <taxon>Flavobacteriales</taxon>
        <taxon>Weeksellaceae</taxon>
        <taxon>Chryseobacterium group</taxon>
        <taxon>Chryseobacterium</taxon>
    </lineage>
</organism>
<evidence type="ECO:0000313" key="2">
    <source>
        <dbReference type="EMBL" id="PNW11543.1"/>
    </source>
</evidence>
<gene>
    <name evidence="2" type="ORF">C1637_22260</name>
    <name evidence="1" type="ORF">EG342_25220</name>
</gene>
<dbReference type="Proteomes" id="UP000279972">
    <property type="component" value="Chromosome"/>
</dbReference>
<dbReference type="Proteomes" id="UP000236262">
    <property type="component" value="Unassembled WGS sequence"/>
</dbReference>
<evidence type="ECO:0000313" key="3">
    <source>
        <dbReference type="Proteomes" id="UP000236262"/>
    </source>
</evidence>
<dbReference type="EMBL" id="PPEH01000012">
    <property type="protein sequence ID" value="PNW11543.1"/>
    <property type="molecule type" value="Genomic_DNA"/>
</dbReference>
<dbReference type="RefSeq" id="WP_103293856.1">
    <property type="nucleotide sequence ID" value="NZ_CP033924.1"/>
</dbReference>
<evidence type="ECO:0000313" key="4">
    <source>
        <dbReference type="Proteomes" id="UP000279972"/>
    </source>
</evidence>
<dbReference type="EMBL" id="CP033924">
    <property type="protein sequence ID" value="AZA85006.1"/>
    <property type="molecule type" value="Genomic_DNA"/>
</dbReference>
<proteinExistence type="predicted"/>
<keyword evidence="4" id="KW-1185">Reference proteome</keyword>
<dbReference type="KEGG" id="clac:EG342_25220"/>
<reference evidence="1 4" key="2">
    <citation type="submission" date="2018-11" db="EMBL/GenBank/DDBJ databases">
        <title>Proposal to divide the Flavobacteriaceae and reorganize its genera based on Amino Acid Identity values calculated from whole genome sequences.</title>
        <authorList>
            <person name="Nicholson A.C."/>
            <person name="Gulvik C.A."/>
            <person name="Whitney A.M."/>
            <person name="Humrighouse B.W."/>
            <person name="Bell M."/>
            <person name="Holmes B."/>
            <person name="Steigerwalt A.G."/>
            <person name="Villarma A."/>
            <person name="Sheth M."/>
            <person name="Batra D."/>
            <person name="Pryor J."/>
            <person name="Bernardet J.-F."/>
            <person name="Hugo C."/>
            <person name="Kampfer P."/>
            <person name="Newman J."/>
            <person name="McQuiston J.R."/>
        </authorList>
    </citation>
    <scope>NUCLEOTIDE SEQUENCE [LARGE SCALE GENOMIC DNA]</scope>
    <source>
        <strain evidence="1 4">KC_1864</strain>
    </source>
</reference>
<protein>
    <submittedName>
        <fullName evidence="2">Uncharacterized protein</fullName>
    </submittedName>
</protein>
<reference evidence="2 3" key="1">
    <citation type="submission" date="2018-01" db="EMBL/GenBank/DDBJ databases">
        <title>Draft genome sequences of Chryseobacterium lactis NCTC11390, Chryseobacterium oncorhynchi 701B-08, and Chryseobacterium viscerum 687B-08.</title>
        <authorList>
            <person name="Jeong J.-J."/>
            <person name="Lee Y.J."/>
            <person name="Park B."/>
            <person name="Choi I.-G."/>
            <person name="Kim K.D."/>
        </authorList>
    </citation>
    <scope>NUCLEOTIDE SEQUENCE [LARGE SCALE GENOMIC DNA]</scope>
    <source>
        <strain evidence="2 3">NCTC11390</strain>
    </source>
</reference>
<dbReference type="AlphaFoldDB" id="A0A3G6RTV3"/>
<dbReference type="OrthoDB" id="1444653at2"/>